<evidence type="ECO:0000256" key="2">
    <source>
        <dbReference type="ARBA" id="ARBA00022448"/>
    </source>
</evidence>
<dbReference type="PANTHER" id="PTHR34596">
    <property type="entry name" value="CHITOPORIN"/>
    <property type="match status" value="1"/>
</dbReference>
<keyword evidence="3 4" id="KW-0732">Signal</keyword>
<keyword evidence="2" id="KW-0813">Transport</keyword>
<name>A0A7T2PHX3_9GAMM</name>
<reference evidence="5 6" key="1">
    <citation type="submission" date="2020-12" db="EMBL/GenBank/DDBJ databases">
        <title>FDA dAtabase for Regulatory Grade micrObial Sequences (FDA-ARGOS): Supporting development and validation of Infectious Disease Dx tests.</title>
        <authorList>
            <person name="Sproer C."/>
            <person name="Gronow S."/>
            <person name="Severitt S."/>
            <person name="Schroder I."/>
            <person name="Tallon L."/>
            <person name="Sadzewicz L."/>
            <person name="Zhao X."/>
            <person name="Boylan J."/>
            <person name="Ott S."/>
            <person name="Bowen H."/>
            <person name="Vavikolanu K."/>
            <person name="Mehta A."/>
            <person name="Aluvathingal J."/>
            <person name="Nadendla S."/>
            <person name="Lowell S."/>
            <person name="Myers T."/>
            <person name="Yan Y."/>
            <person name="Sichtig H."/>
        </authorList>
    </citation>
    <scope>NUCLEOTIDE SEQUENCE [LARGE SCALE GENOMIC DNA]</scope>
    <source>
        <strain evidence="5 6">FDAARGOS_933</strain>
    </source>
</reference>
<dbReference type="InterPro" id="IPR023614">
    <property type="entry name" value="Porin_dom_sf"/>
</dbReference>
<evidence type="ECO:0000313" key="6">
    <source>
        <dbReference type="Proteomes" id="UP000595101"/>
    </source>
</evidence>
<organism evidence="5 6">
    <name type="scientific">Aeromonas allosaccharophila</name>
    <dbReference type="NCBI Taxonomy" id="656"/>
    <lineage>
        <taxon>Bacteria</taxon>
        <taxon>Pseudomonadati</taxon>
        <taxon>Pseudomonadota</taxon>
        <taxon>Gammaproteobacteria</taxon>
        <taxon>Aeromonadales</taxon>
        <taxon>Aeromonadaceae</taxon>
        <taxon>Aeromonas</taxon>
    </lineage>
</organism>
<evidence type="ECO:0000256" key="1">
    <source>
        <dbReference type="ARBA" id="ARBA00009075"/>
    </source>
</evidence>
<dbReference type="Proteomes" id="UP000595101">
    <property type="component" value="Chromosome"/>
</dbReference>
<dbReference type="EMBL" id="CP065745">
    <property type="protein sequence ID" value="QPR55937.1"/>
    <property type="molecule type" value="Genomic_DNA"/>
</dbReference>
<gene>
    <name evidence="5" type="ORF">I6G90_05810</name>
</gene>
<evidence type="ECO:0000256" key="4">
    <source>
        <dbReference type="SAM" id="SignalP"/>
    </source>
</evidence>
<dbReference type="Pfam" id="PF03573">
    <property type="entry name" value="OprD"/>
    <property type="match status" value="1"/>
</dbReference>
<dbReference type="GeneID" id="60785102"/>
<feature type="chain" id="PRO_5032593574" evidence="4">
    <location>
        <begin position="25"/>
        <end position="464"/>
    </location>
</feature>
<evidence type="ECO:0000256" key="3">
    <source>
        <dbReference type="ARBA" id="ARBA00022729"/>
    </source>
</evidence>
<feature type="signal peptide" evidence="4">
    <location>
        <begin position="1"/>
        <end position="24"/>
    </location>
</feature>
<dbReference type="GO" id="GO:0016020">
    <property type="term" value="C:membrane"/>
    <property type="evidence" value="ECO:0007669"/>
    <property type="project" value="InterPro"/>
</dbReference>
<dbReference type="Gene3D" id="2.40.160.10">
    <property type="entry name" value="Porin"/>
    <property type="match status" value="1"/>
</dbReference>
<protein>
    <submittedName>
        <fullName evidence="5">OprD family outer membrane porin</fullName>
    </submittedName>
</protein>
<dbReference type="InterPro" id="IPR005318">
    <property type="entry name" value="OM_porin_bac"/>
</dbReference>
<dbReference type="PANTHER" id="PTHR34596:SF2">
    <property type="entry name" value="CHITOPORIN"/>
    <property type="match status" value="1"/>
</dbReference>
<dbReference type="RefSeq" id="WP_197930217.1">
    <property type="nucleotide sequence ID" value="NZ_CP065745.1"/>
</dbReference>
<accession>A0A7T2PHX3</accession>
<evidence type="ECO:0000313" key="5">
    <source>
        <dbReference type="EMBL" id="QPR55937.1"/>
    </source>
</evidence>
<dbReference type="GO" id="GO:0015288">
    <property type="term" value="F:porin activity"/>
    <property type="evidence" value="ECO:0007669"/>
    <property type="project" value="TreeGrafter"/>
</dbReference>
<comment type="similarity">
    <text evidence="1">Belongs to the outer membrane porin (Opr) (TC 1.B.25) family.</text>
</comment>
<proteinExistence type="inferred from homology"/>
<dbReference type="KEGG" id="aall:I6G90_05810"/>
<dbReference type="AlphaFoldDB" id="A0A7T2PHX3"/>
<sequence>MKGKIFTPTLIMLGLMSVYGSAEAGAVNDDFQQAFINDSKLSLNSALYVRQRAVKDLKTGSYSADGSQGGIENQTANISIDYKGGYYKDVIGLDFMAASNIKLGQSVGQSEILLYDYDCKGDGTLNPCEKSYAAIPIAALKAKYGNDNFLFNITGGYTTINSGTIKNSWGLNPHSYRGIDTSLALSKVKLTYAWADQFRNDWTDSFHDMTNTWHQNEAANLSGVKSGAIINHIQSAGLVYDADGIVYDLAYGEGEGYRKNWHLLMTDNHKFDNGAVLTSTGYYQGGKYLEEKSNVKEPSLEYYVAAGLSLAKDNVTYFTGYSQNKSESTKDYNFRLTPWANSDKRDFQQTLSSLEDYNVAGAKAVKVGIKYNMLDFGLPNLTLGTSANYAWHVVSDVSKVKEQRTYDGTMQSLDFLITYKFNAGAVKDINMTVLPALFRSKDTNAKQDRNDIRVIFTHSLSLLN</sequence>